<evidence type="ECO:0000256" key="1">
    <source>
        <dbReference type="SAM" id="MobiDB-lite"/>
    </source>
</evidence>
<comment type="caution">
    <text evidence="2">The sequence shown here is derived from an EMBL/GenBank/DDBJ whole genome shotgun (WGS) entry which is preliminary data.</text>
</comment>
<gene>
    <name evidence="2" type="ORF">DY000_02055205</name>
</gene>
<dbReference type="EMBL" id="QGKV02002055">
    <property type="protein sequence ID" value="KAF3497761.1"/>
    <property type="molecule type" value="Genomic_DNA"/>
</dbReference>
<sequence length="94" mass="10118">MTGTAFPVPSQPQLAFPSQPQLASVSASARDPDCKRTVRDPIAIGARSPSQPFAISSCPARDRSSQLEVNNSRPDHTRGRVALLHPYPNLITIV</sequence>
<evidence type="ECO:0000313" key="2">
    <source>
        <dbReference type="EMBL" id="KAF3497761.1"/>
    </source>
</evidence>
<dbReference type="Proteomes" id="UP000266723">
    <property type="component" value="Unassembled WGS sequence"/>
</dbReference>
<organism evidence="2 3">
    <name type="scientific">Brassica cretica</name>
    <name type="common">Mustard</name>
    <dbReference type="NCBI Taxonomy" id="69181"/>
    <lineage>
        <taxon>Eukaryota</taxon>
        <taxon>Viridiplantae</taxon>
        <taxon>Streptophyta</taxon>
        <taxon>Embryophyta</taxon>
        <taxon>Tracheophyta</taxon>
        <taxon>Spermatophyta</taxon>
        <taxon>Magnoliopsida</taxon>
        <taxon>eudicotyledons</taxon>
        <taxon>Gunneridae</taxon>
        <taxon>Pentapetalae</taxon>
        <taxon>rosids</taxon>
        <taxon>malvids</taxon>
        <taxon>Brassicales</taxon>
        <taxon>Brassicaceae</taxon>
        <taxon>Brassiceae</taxon>
        <taxon>Brassica</taxon>
    </lineage>
</organism>
<accession>A0ABQ7AJG8</accession>
<reference evidence="2 3" key="1">
    <citation type="journal article" date="2020" name="BMC Genomics">
        <title>Intraspecific diversification of the crop wild relative Brassica cretica Lam. using demographic model selection.</title>
        <authorList>
            <person name="Kioukis A."/>
            <person name="Michalopoulou V.A."/>
            <person name="Briers L."/>
            <person name="Pirintsos S."/>
            <person name="Studholme D.J."/>
            <person name="Pavlidis P."/>
            <person name="Sarris P.F."/>
        </authorList>
    </citation>
    <scope>NUCLEOTIDE SEQUENCE [LARGE SCALE GENOMIC DNA]</scope>
    <source>
        <strain evidence="3">cv. PFS-1207/04</strain>
    </source>
</reference>
<feature type="region of interest" description="Disordered" evidence="1">
    <location>
        <begin position="1"/>
        <end position="74"/>
    </location>
</feature>
<feature type="compositionally biased region" description="Basic and acidic residues" evidence="1">
    <location>
        <begin position="30"/>
        <end position="39"/>
    </location>
</feature>
<evidence type="ECO:0000313" key="3">
    <source>
        <dbReference type="Proteomes" id="UP000266723"/>
    </source>
</evidence>
<name>A0ABQ7AJG8_BRACR</name>
<proteinExistence type="predicted"/>
<feature type="compositionally biased region" description="Polar residues" evidence="1">
    <location>
        <begin position="11"/>
        <end position="27"/>
    </location>
</feature>
<keyword evidence="3" id="KW-1185">Reference proteome</keyword>
<protein>
    <submittedName>
        <fullName evidence="2">Uncharacterized protein</fullName>
    </submittedName>
</protein>